<gene>
    <name evidence="8" type="ORF">BN980_GECA12s02358g</name>
</gene>
<sequence>MDSQNDIQPVPGTPPEPRAPLSVITPSYKVFPLPLHLSSPISPVRPSSPGFINRMMSRSPSQRKRAFHRSKKSVGLGSGMKQSRLNAPFAAPTEKKRKMTPKEQADLYAAVASLKSANERNEHKAQSLPDLDMSRQAKKGEDKHKNQTSPSKETARPFTLWRYLLLELATKKTEVFTEEKTEHLLNFARVPYNLEKTITFGIMTCLDSFLHFFTILPLRFFYAIFLSFKNILLGVNERIPRSRKTDIIKGFMFIVLVLLLMQLDTSKIYHNIRGQSALKLYFMFNVLEIADKLLSAIGQGILESLFSHETLSRHYNKSAFMYYRPLFYAFMAILYSALHSVVILYQLITLNVAVNSYSNALLTLLLSNQFSEIKSAVFKKFERENLFQMTCADITERFQLTTMLFIIGLRNVVEVSNTGIVPRSWSGWNRWLGALVGPMIVVVGSEICVDWLKHAYIAKFNNIRPRVYKKFLDVLTFDYSRNSFSDDTLIKRIGIPIFPLASVFFRMLLQSYAMLAEQQASLSDFASPAIAKSVFSPNDLTPSGVIPAGLKSFSFGGKEFTIPQVLRSVFEIGKLQIISYIGLFQTDVIYQYLQMAFVFLLVYTMLFFVKLVLGLMLLKYSSNRRRVISERGRNFENEIEKLTAIDAKERKNSDQDNHKFLDVSRFKMVAKQIW</sequence>
<dbReference type="EMBL" id="CCBN010000012">
    <property type="protein sequence ID" value="CDO55786.1"/>
    <property type="molecule type" value="Genomic_DNA"/>
</dbReference>
<dbReference type="GO" id="GO:0005789">
    <property type="term" value="C:endoplasmic reticulum membrane"/>
    <property type="evidence" value="ECO:0007669"/>
    <property type="project" value="TreeGrafter"/>
</dbReference>
<comment type="subcellular location">
    <subcellularLocation>
        <location evidence="1">Membrane</location>
        <topology evidence="1">Multi-pass membrane protein</topology>
    </subcellularLocation>
</comment>
<dbReference type="AlphaFoldDB" id="A0A0J9XER4"/>
<evidence type="ECO:0000256" key="5">
    <source>
        <dbReference type="ARBA" id="ARBA00023136"/>
    </source>
</evidence>
<dbReference type="OrthoDB" id="5376140at2759"/>
<dbReference type="InterPro" id="IPR008010">
    <property type="entry name" value="Tatp1"/>
</dbReference>
<evidence type="ECO:0008006" key="10">
    <source>
        <dbReference type="Google" id="ProtNLM"/>
    </source>
</evidence>
<feature type="transmembrane region" description="Helical" evidence="7">
    <location>
        <begin position="209"/>
        <end position="235"/>
    </location>
</feature>
<keyword evidence="9" id="KW-1185">Reference proteome</keyword>
<proteinExistence type="inferred from homology"/>
<evidence type="ECO:0000256" key="3">
    <source>
        <dbReference type="ARBA" id="ARBA00022692"/>
    </source>
</evidence>
<feature type="transmembrane region" description="Helical" evidence="7">
    <location>
        <begin position="489"/>
        <end position="509"/>
    </location>
</feature>
<feature type="compositionally biased region" description="Basic residues" evidence="6">
    <location>
        <begin position="61"/>
        <end position="72"/>
    </location>
</feature>
<organism evidence="8 9">
    <name type="scientific">Geotrichum candidum</name>
    <name type="common">Oospora lactis</name>
    <name type="synonym">Dipodascus geotrichum</name>
    <dbReference type="NCBI Taxonomy" id="1173061"/>
    <lineage>
        <taxon>Eukaryota</taxon>
        <taxon>Fungi</taxon>
        <taxon>Dikarya</taxon>
        <taxon>Ascomycota</taxon>
        <taxon>Saccharomycotina</taxon>
        <taxon>Dipodascomycetes</taxon>
        <taxon>Dipodascales</taxon>
        <taxon>Dipodascaceae</taxon>
        <taxon>Geotrichum</taxon>
    </lineage>
</organism>
<accession>A0A0J9XER4</accession>
<comment type="similarity">
    <text evidence="2">Belongs to the TAPT1 family.</text>
</comment>
<evidence type="ECO:0000313" key="8">
    <source>
        <dbReference type="EMBL" id="CDO55786.1"/>
    </source>
</evidence>
<evidence type="ECO:0000256" key="7">
    <source>
        <dbReference type="SAM" id="Phobius"/>
    </source>
</evidence>
<evidence type="ECO:0000313" key="9">
    <source>
        <dbReference type="Proteomes" id="UP000242525"/>
    </source>
</evidence>
<feature type="compositionally biased region" description="Basic and acidic residues" evidence="6">
    <location>
        <begin position="132"/>
        <end position="145"/>
    </location>
</feature>
<feature type="region of interest" description="Disordered" evidence="6">
    <location>
        <begin position="1"/>
        <end position="21"/>
    </location>
</feature>
<feature type="transmembrane region" description="Helical" evidence="7">
    <location>
        <begin position="592"/>
        <end position="618"/>
    </location>
</feature>
<evidence type="ECO:0000256" key="4">
    <source>
        <dbReference type="ARBA" id="ARBA00022989"/>
    </source>
</evidence>
<dbReference type="Pfam" id="PF05346">
    <property type="entry name" value="DUF747"/>
    <property type="match status" value="1"/>
</dbReference>
<dbReference type="PANTHER" id="PTHR13317">
    <property type="entry name" value="TRANSMEMBRANE ANTERIOR POSTERIOR TRANSFORMATION PROTEIN 1 HOMOLOG"/>
    <property type="match status" value="1"/>
</dbReference>
<keyword evidence="5 7" id="KW-0472">Membrane</keyword>
<protein>
    <recommendedName>
        <fullName evidence="10">Endoplasmic reticulum membrane protein 65</fullName>
    </recommendedName>
</protein>
<evidence type="ECO:0000256" key="6">
    <source>
        <dbReference type="SAM" id="MobiDB-lite"/>
    </source>
</evidence>
<keyword evidence="4 7" id="KW-1133">Transmembrane helix</keyword>
<feature type="transmembrane region" description="Helical" evidence="7">
    <location>
        <begin position="247"/>
        <end position="263"/>
    </location>
</feature>
<name>A0A0J9XER4_GEOCN</name>
<feature type="region of interest" description="Disordered" evidence="6">
    <location>
        <begin position="57"/>
        <end position="82"/>
    </location>
</feature>
<keyword evidence="3 7" id="KW-0812">Transmembrane</keyword>
<feature type="region of interest" description="Disordered" evidence="6">
    <location>
        <begin position="116"/>
        <end position="154"/>
    </location>
</feature>
<evidence type="ECO:0000256" key="2">
    <source>
        <dbReference type="ARBA" id="ARBA00008803"/>
    </source>
</evidence>
<feature type="transmembrane region" description="Helical" evidence="7">
    <location>
        <begin position="326"/>
        <end position="348"/>
    </location>
</feature>
<evidence type="ECO:0000256" key="1">
    <source>
        <dbReference type="ARBA" id="ARBA00004141"/>
    </source>
</evidence>
<dbReference type="Proteomes" id="UP000242525">
    <property type="component" value="Unassembled WGS sequence"/>
</dbReference>
<reference evidence="8" key="1">
    <citation type="submission" date="2014-03" db="EMBL/GenBank/DDBJ databases">
        <authorList>
            <person name="Casaregola S."/>
        </authorList>
    </citation>
    <scope>NUCLEOTIDE SEQUENCE [LARGE SCALE GENOMIC DNA]</scope>
    <source>
        <strain evidence="8">CLIB 918</strain>
    </source>
</reference>
<comment type="caution">
    <text evidence="8">The sequence shown here is derived from an EMBL/GenBank/DDBJ whole genome shotgun (WGS) entry which is preliminary data.</text>
</comment>
<dbReference type="PANTHER" id="PTHR13317:SF4">
    <property type="entry name" value="TRANSMEMBRANE ANTERIOR POSTERIOR TRANSFORMATION PROTEIN 1 HOMOLOG"/>
    <property type="match status" value="1"/>
</dbReference>